<sequence>MKSKISEYTEKEFLEFVKDIYTNNKKKFPTEESHIQAVLEFKKLTEHPSGSDLLYYPNENREDSPAGVVKEVKEWRASKGLPGFKAG</sequence>
<evidence type="ECO:0000313" key="5">
    <source>
        <dbReference type="EMBL" id="MZZ11746.1"/>
    </source>
</evidence>
<evidence type="ECO:0000313" key="9">
    <source>
        <dbReference type="Proteomes" id="UP000194857"/>
    </source>
</evidence>
<dbReference type="Gene3D" id="1.10.1200.20">
    <property type="entry name" value="Colicin E immunity protein"/>
    <property type="match status" value="1"/>
</dbReference>
<reference evidence="6 9" key="3">
    <citation type="submission" date="2017-05" db="EMBL/GenBank/DDBJ databases">
        <authorList>
            <person name="Song R."/>
            <person name="Chenine A.L."/>
            <person name="Ruprecht R.M."/>
        </authorList>
    </citation>
    <scope>NUCLEOTIDE SEQUENCE [LARGE SCALE GENOMIC DNA]</scope>
    <source>
        <strain evidence="6 9">S567_C10_BS</strain>
    </source>
</reference>
<dbReference type="Proteomes" id="UP000253594">
    <property type="component" value="Unassembled WGS sequence"/>
</dbReference>
<dbReference type="Pfam" id="PF01320">
    <property type="entry name" value="Colicin_Pyocin"/>
    <property type="match status" value="1"/>
</dbReference>
<dbReference type="RefSeq" id="WP_003112475.1">
    <property type="nucleotide sequence ID" value="NZ_AP017302.1"/>
</dbReference>
<dbReference type="Proteomes" id="UP000644192">
    <property type="component" value="Unassembled WGS sequence"/>
</dbReference>
<name>A0A0F6RTX9_PSEAI</name>
<reference evidence="4 11" key="5">
    <citation type="submission" date="2019-11" db="EMBL/GenBank/DDBJ databases">
        <title>Genomes of ocular Pseudomonas aeruginosa isolates.</title>
        <authorList>
            <person name="Khan M."/>
            <person name="Rice S.A."/>
            <person name="Willcox M.D.P."/>
            <person name="Stapleton F."/>
        </authorList>
    </citation>
    <scope>NUCLEOTIDE SEQUENCE [LARGE SCALE GENOMIC DNA]</scope>
    <source>
        <strain evidence="4 11">PA221</strain>
    </source>
</reference>
<keyword evidence="2" id="KW-0079">Bacteriocin immunity</keyword>
<evidence type="ECO:0000256" key="1">
    <source>
        <dbReference type="ARBA" id="ARBA00009346"/>
    </source>
</evidence>
<organism evidence="6 9">
    <name type="scientific">Pseudomonas aeruginosa</name>
    <dbReference type="NCBI Taxonomy" id="287"/>
    <lineage>
        <taxon>Bacteria</taxon>
        <taxon>Pseudomonadati</taxon>
        <taxon>Pseudomonadota</taxon>
        <taxon>Gammaproteobacteria</taxon>
        <taxon>Pseudomonadales</taxon>
        <taxon>Pseudomonadaceae</taxon>
        <taxon>Pseudomonas</taxon>
    </lineage>
</organism>
<dbReference type="Proteomes" id="UP000045039">
    <property type="component" value="Unassembled WGS sequence"/>
</dbReference>
<gene>
    <name evidence="3" type="primary">imm2</name>
    <name evidence="6" type="ORF">CAZ10_07050</name>
    <name evidence="7" type="ORF">DT376_11920</name>
    <name evidence="4" type="ORF">GNQ48_33070</name>
    <name evidence="5" type="ORF">GUL26_05770</name>
    <name evidence="3" type="ORF">PAERUG_P19_London_7_VIM_2_05_10_06231</name>
</gene>
<dbReference type="SUPFAM" id="SSF47345">
    <property type="entry name" value="Colicin E immunity proteins"/>
    <property type="match status" value="1"/>
</dbReference>
<reference evidence="5" key="6">
    <citation type="submission" date="2020-01" db="EMBL/GenBank/DDBJ databases">
        <title>Bacteria Cultured from War Wounds Associated with the Conflict in Eastern Ukraine.</title>
        <authorList>
            <person name="Snesrud E."/>
            <person name="Galac M.R."/>
            <person name="Mc Gann P."/>
            <person name="Valentine K."/>
            <person name="Viacheslav K."/>
        </authorList>
    </citation>
    <scope>NUCLEOTIDE SEQUENCE</scope>
    <source>
        <strain evidence="5">VNMU148</strain>
    </source>
</reference>
<dbReference type="FunFam" id="1.10.1200.20:FF:000001">
    <property type="entry name" value="Colicin-E9 immunity protein"/>
    <property type="match status" value="1"/>
</dbReference>
<evidence type="ECO:0000313" key="4">
    <source>
        <dbReference type="EMBL" id="MUI39780.1"/>
    </source>
</evidence>
<dbReference type="AlphaFoldDB" id="A0A0F6RTX9"/>
<dbReference type="InterPro" id="IPR035900">
    <property type="entry name" value="Colicin_E_sf"/>
</dbReference>
<dbReference type="GO" id="GO:0030153">
    <property type="term" value="P:bacteriocin immunity"/>
    <property type="evidence" value="ECO:0007669"/>
    <property type="project" value="UniProtKB-KW"/>
</dbReference>
<reference evidence="7 10" key="4">
    <citation type="submission" date="2018-07" db="EMBL/GenBank/DDBJ databases">
        <title>Mechanisms of high-level aminoglycoside resistance among Gram-negative pathogens in Brazil.</title>
        <authorList>
            <person name="Ballaben A.S."/>
            <person name="Darini A.L.C."/>
            <person name="Doi Y."/>
        </authorList>
    </citation>
    <scope>NUCLEOTIDE SEQUENCE [LARGE SCALE GENOMIC DNA]</scope>
    <source>
        <strain evidence="7 10">B2-305</strain>
    </source>
</reference>
<dbReference type="CDD" id="cd16363">
    <property type="entry name" value="Col_Im_like"/>
    <property type="match status" value="1"/>
</dbReference>
<evidence type="ECO:0000313" key="3">
    <source>
        <dbReference type="EMBL" id="CRP97752.1"/>
    </source>
</evidence>
<protein>
    <submittedName>
        <fullName evidence="6">Pyocin-S2 immunity protein</fullName>
    </submittedName>
</protein>
<dbReference type="EMBL" id="CVVU01000258">
    <property type="protein sequence ID" value="CRP97752.1"/>
    <property type="molecule type" value="Genomic_DNA"/>
</dbReference>
<dbReference type="GO" id="GO:0015643">
    <property type="term" value="F:toxic substance binding"/>
    <property type="evidence" value="ECO:0007669"/>
    <property type="project" value="InterPro"/>
</dbReference>
<evidence type="ECO:0000313" key="11">
    <source>
        <dbReference type="Proteomes" id="UP000433532"/>
    </source>
</evidence>
<proteinExistence type="inferred from homology"/>
<dbReference type="EMBL" id="WOAD01000105">
    <property type="protein sequence ID" value="MUI39780.1"/>
    <property type="molecule type" value="Genomic_DNA"/>
</dbReference>
<reference evidence="8" key="1">
    <citation type="submission" date="2015-06" db="EMBL/GenBank/DDBJ databases">
        <authorList>
            <person name="Radhakrishnan Rajesh"/>
            <person name="Underwood Anthony"/>
            <person name="Al-Shahib Ali"/>
        </authorList>
    </citation>
    <scope>NUCLEOTIDE SEQUENCE [LARGE SCALE GENOMIC DNA]</scope>
    <source>
        <strain evidence="8">P19_London_7_VIM_2_05_10</strain>
    </source>
</reference>
<accession>A0A0F6RTX9</accession>
<evidence type="ECO:0000256" key="2">
    <source>
        <dbReference type="ARBA" id="ARBA00023025"/>
    </source>
</evidence>
<dbReference type="Proteomes" id="UP000433532">
    <property type="component" value="Unassembled WGS sequence"/>
</dbReference>
<evidence type="ECO:0000313" key="8">
    <source>
        <dbReference type="Proteomes" id="UP000045039"/>
    </source>
</evidence>
<dbReference type="EMBL" id="WXZT01000003">
    <property type="protein sequence ID" value="MZZ11746.1"/>
    <property type="molecule type" value="Genomic_DNA"/>
</dbReference>
<comment type="similarity">
    <text evidence="1">Belongs to the colicins ColE2/ColE8/ColE9 and pyocins S1/S2 family.</text>
</comment>
<dbReference type="PRINTS" id="PR01299">
    <property type="entry name" value="PYOCIN"/>
</dbReference>
<dbReference type="InterPro" id="IPR000290">
    <property type="entry name" value="Colicin_pyocin"/>
</dbReference>
<evidence type="ECO:0000313" key="10">
    <source>
        <dbReference type="Proteomes" id="UP000253594"/>
    </source>
</evidence>
<comment type="caution">
    <text evidence="6">The sequence shown here is derived from an EMBL/GenBank/DDBJ whole genome shotgun (WGS) entry which is preliminary data.</text>
</comment>
<reference evidence="3" key="2">
    <citation type="submission" date="2015-06" db="EMBL/GenBank/DDBJ databases">
        <authorList>
            <person name="Radhakrishnan R."/>
            <person name="Underwood A."/>
            <person name="Al-Shahib A."/>
        </authorList>
    </citation>
    <scope>NUCLEOTIDE SEQUENCE</scope>
    <source>
        <strain evidence="3">P19_London_7_VIM_2_05_10</strain>
    </source>
</reference>
<dbReference type="EMBL" id="NFFZ01000003">
    <property type="protein sequence ID" value="OTI63970.1"/>
    <property type="molecule type" value="Genomic_DNA"/>
</dbReference>
<dbReference type="SMR" id="A0A0F6RTX9"/>
<evidence type="ECO:0000313" key="6">
    <source>
        <dbReference type="EMBL" id="OTI63970.1"/>
    </source>
</evidence>
<evidence type="ECO:0000313" key="7">
    <source>
        <dbReference type="EMBL" id="RCI74637.1"/>
    </source>
</evidence>
<dbReference type="EMBL" id="QORE01000327">
    <property type="protein sequence ID" value="RCI74637.1"/>
    <property type="molecule type" value="Genomic_DNA"/>
</dbReference>
<dbReference type="Proteomes" id="UP000194857">
    <property type="component" value="Unassembled WGS sequence"/>
</dbReference>